<evidence type="ECO:0000313" key="4">
    <source>
        <dbReference type="EMBL" id="MPC36788.1"/>
    </source>
</evidence>
<comment type="caution">
    <text evidence="4">The sequence shown here is derived from an EMBL/GenBank/DDBJ whole genome shotgun (WGS) entry which is preliminary data.</text>
</comment>
<accession>A0A5B7EU83</accession>
<keyword evidence="5" id="KW-1185">Reference proteome</keyword>
<evidence type="ECO:0000256" key="2">
    <source>
        <dbReference type="ARBA" id="ARBA00023043"/>
    </source>
</evidence>
<evidence type="ECO:0000256" key="3">
    <source>
        <dbReference type="PROSITE-ProRule" id="PRU00023"/>
    </source>
</evidence>
<dbReference type="InterPro" id="IPR036770">
    <property type="entry name" value="Ankyrin_rpt-contain_sf"/>
</dbReference>
<protein>
    <submittedName>
        <fullName evidence="4">Ankyrin repeat and SOCS box protein 13</fullName>
    </submittedName>
</protein>
<proteinExistence type="predicted"/>
<dbReference type="PROSITE" id="PS50088">
    <property type="entry name" value="ANK_REPEAT"/>
    <property type="match status" value="3"/>
</dbReference>
<gene>
    <name evidence="4" type="primary">Asb13_0</name>
    <name evidence="4" type="ORF">E2C01_030257</name>
</gene>
<dbReference type="SUPFAM" id="SSF48403">
    <property type="entry name" value="Ankyrin repeat"/>
    <property type="match status" value="1"/>
</dbReference>
<dbReference type="InterPro" id="IPR002110">
    <property type="entry name" value="Ankyrin_rpt"/>
</dbReference>
<feature type="repeat" description="ANK" evidence="3">
    <location>
        <begin position="45"/>
        <end position="77"/>
    </location>
</feature>
<dbReference type="AlphaFoldDB" id="A0A5B7EU83"/>
<name>A0A5B7EU83_PORTR</name>
<dbReference type="EMBL" id="VSRR010003608">
    <property type="protein sequence ID" value="MPC36788.1"/>
    <property type="molecule type" value="Genomic_DNA"/>
</dbReference>
<dbReference type="PROSITE" id="PS50297">
    <property type="entry name" value="ANK_REP_REGION"/>
    <property type="match status" value="3"/>
</dbReference>
<feature type="repeat" description="ANK" evidence="3">
    <location>
        <begin position="115"/>
        <end position="144"/>
    </location>
</feature>
<dbReference type="PANTHER" id="PTHR24171">
    <property type="entry name" value="ANKYRIN REPEAT DOMAIN-CONTAINING PROTEIN 39-RELATED"/>
    <property type="match status" value="1"/>
</dbReference>
<organism evidence="4 5">
    <name type="scientific">Portunus trituberculatus</name>
    <name type="common">Swimming crab</name>
    <name type="synonym">Neptunus trituberculatus</name>
    <dbReference type="NCBI Taxonomy" id="210409"/>
    <lineage>
        <taxon>Eukaryota</taxon>
        <taxon>Metazoa</taxon>
        <taxon>Ecdysozoa</taxon>
        <taxon>Arthropoda</taxon>
        <taxon>Crustacea</taxon>
        <taxon>Multicrustacea</taxon>
        <taxon>Malacostraca</taxon>
        <taxon>Eumalacostraca</taxon>
        <taxon>Eucarida</taxon>
        <taxon>Decapoda</taxon>
        <taxon>Pleocyemata</taxon>
        <taxon>Brachyura</taxon>
        <taxon>Eubrachyura</taxon>
        <taxon>Portunoidea</taxon>
        <taxon>Portunidae</taxon>
        <taxon>Portuninae</taxon>
        <taxon>Portunus</taxon>
    </lineage>
</organism>
<feature type="repeat" description="ANK" evidence="3">
    <location>
        <begin position="79"/>
        <end position="111"/>
    </location>
</feature>
<keyword evidence="2 3" id="KW-0040">ANK repeat</keyword>
<reference evidence="4 5" key="1">
    <citation type="submission" date="2019-05" db="EMBL/GenBank/DDBJ databases">
        <title>Another draft genome of Portunus trituberculatus and its Hox gene families provides insights of decapod evolution.</title>
        <authorList>
            <person name="Jeong J.-H."/>
            <person name="Song I."/>
            <person name="Kim S."/>
            <person name="Choi T."/>
            <person name="Kim D."/>
            <person name="Ryu S."/>
            <person name="Kim W."/>
        </authorList>
    </citation>
    <scope>NUCLEOTIDE SEQUENCE [LARGE SCALE GENOMIC DNA]</scope>
    <source>
        <tissue evidence="4">Muscle</tissue>
    </source>
</reference>
<dbReference type="Pfam" id="PF00023">
    <property type="entry name" value="Ank"/>
    <property type="match status" value="1"/>
</dbReference>
<dbReference type="Pfam" id="PF12796">
    <property type="entry name" value="Ank_2"/>
    <property type="match status" value="1"/>
</dbReference>
<sequence length="192" mass="20997">MENRDNILGAEILRHFTQTLRGLEAVLLLISFGADVNARTEARHDYRSVLHYAVLSGSVPIVNLLLKQGARVNFEASYNKPTPLDLAILKGDLEMVRLILDNGANLDASSPIIGSPLHMACSEGIPNRLEIIKLLLERGANPNIVIVGEDNSPIKPALGEYLASNEEPEVEVVNLFLKHGAEVSCVQEVKEK</sequence>
<keyword evidence="1" id="KW-0677">Repeat</keyword>
<dbReference type="PANTHER" id="PTHR24171:SF9">
    <property type="entry name" value="ANKYRIN REPEAT DOMAIN-CONTAINING PROTEIN 39"/>
    <property type="match status" value="1"/>
</dbReference>
<dbReference type="Proteomes" id="UP000324222">
    <property type="component" value="Unassembled WGS sequence"/>
</dbReference>
<dbReference type="SMART" id="SM00248">
    <property type="entry name" value="ANK"/>
    <property type="match status" value="4"/>
</dbReference>
<evidence type="ECO:0000313" key="5">
    <source>
        <dbReference type="Proteomes" id="UP000324222"/>
    </source>
</evidence>
<dbReference type="Gene3D" id="1.25.40.20">
    <property type="entry name" value="Ankyrin repeat-containing domain"/>
    <property type="match status" value="1"/>
</dbReference>
<dbReference type="OrthoDB" id="366390at2759"/>
<evidence type="ECO:0000256" key="1">
    <source>
        <dbReference type="ARBA" id="ARBA00022737"/>
    </source>
</evidence>